<keyword evidence="1" id="KW-0472">Membrane</keyword>
<evidence type="ECO:0000313" key="4">
    <source>
        <dbReference type="Proteomes" id="UP000245728"/>
    </source>
</evidence>
<feature type="binding site" evidence="1">
    <location>
        <position position="68"/>
    </location>
    <ligand>
        <name>substrate</name>
    </ligand>
</feature>
<dbReference type="EC" id="3.1.3.7" evidence="1"/>
<feature type="binding site" evidence="1">
    <location>
        <position position="217"/>
    </location>
    <ligand>
        <name>substrate</name>
    </ligand>
</feature>
<feature type="binding site" evidence="2">
    <location>
        <position position="88"/>
    </location>
    <ligand>
        <name>Mg(2+)</name>
        <dbReference type="ChEBI" id="CHEBI:18420"/>
        <label>1</label>
        <note>catalytic</note>
    </ligand>
</feature>
<keyword evidence="1 2" id="KW-0460">Magnesium</keyword>
<feature type="binding site" evidence="1">
    <location>
        <position position="217"/>
    </location>
    <ligand>
        <name>Mg(2+)</name>
        <dbReference type="ChEBI" id="CHEBI:18420"/>
        <label>2</label>
    </ligand>
</feature>
<organism evidence="3 4">
    <name type="scientific">Saliniradius amylolyticus</name>
    <dbReference type="NCBI Taxonomy" id="2183582"/>
    <lineage>
        <taxon>Bacteria</taxon>
        <taxon>Pseudomonadati</taxon>
        <taxon>Pseudomonadota</taxon>
        <taxon>Gammaproteobacteria</taxon>
        <taxon>Alteromonadales</taxon>
        <taxon>Alteromonadaceae</taxon>
        <taxon>Saliniradius</taxon>
    </lineage>
</organism>
<feature type="binding site" evidence="1">
    <location>
        <begin position="90"/>
        <end position="93"/>
    </location>
    <ligand>
        <name>substrate</name>
    </ligand>
</feature>
<dbReference type="AlphaFoldDB" id="A0A2S2DZ14"/>
<protein>
    <recommendedName>
        <fullName evidence="1">3'(2'),5'-bisphosphate nucleotidase CysQ</fullName>
        <ecNumber evidence="1">3.1.3.7</ecNumber>
    </recommendedName>
    <alternativeName>
        <fullName evidence="1">3'(2'),5-bisphosphonucleoside 3'(2')-phosphohydrolase</fullName>
    </alternativeName>
    <alternativeName>
        <fullName evidence="1">3'-phosphoadenosine 5'-phosphate phosphatase</fullName>
        <shortName evidence="1">PAP phosphatase</shortName>
    </alternativeName>
</protein>
<dbReference type="Gene3D" id="3.40.190.80">
    <property type="match status" value="1"/>
</dbReference>
<dbReference type="GO" id="GO:0000103">
    <property type="term" value="P:sulfate assimilation"/>
    <property type="evidence" value="ECO:0007669"/>
    <property type="project" value="TreeGrafter"/>
</dbReference>
<feature type="binding site" evidence="1">
    <location>
        <position position="90"/>
    </location>
    <ligand>
        <name>Mg(2+)</name>
        <dbReference type="ChEBI" id="CHEBI:18420"/>
        <label>1</label>
    </ligand>
</feature>
<dbReference type="RefSeq" id="WP_109338315.1">
    <property type="nucleotide sequence ID" value="NZ_CP029347.1"/>
</dbReference>
<evidence type="ECO:0000313" key="3">
    <source>
        <dbReference type="EMBL" id="AWL10616.1"/>
    </source>
</evidence>
<dbReference type="Pfam" id="PF00459">
    <property type="entry name" value="Inositol_P"/>
    <property type="match status" value="1"/>
</dbReference>
<keyword evidence="1 3" id="KW-0378">Hydrolase</keyword>
<dbReference type="GO" id="GO:0005886">
    <property type="term" value="C:plasma membrane"/>
    <property type="evidence" value="ECO:0007669"/>
    <property type="project" value="UniProtKB-SubCell"/>
</dbReference>
<feature type="binding site" evidence="2">
    <location>
        <position position="217"/>
    </location>
    <ligand>
        <name>Mg(2+)</name>
        <dbReference type="ChEBI" id="CHEBI:18420"/>
        <label>1</label>
        <note>catalytic</note>
    </ligand>
</feature>
<name>A0A2S2DZ14_9ALTE</name>
<reference evidence="3 4" key="1">
    <citation type="submission" date="2018-05" db="EMBL/GenBank/DDBJ databases">
        <title>Salinimonas sp. HMF8227 Genome sequencing and assembly.</title>
        <authorList>
            <person name="Kang H."/>
            <person name="Kang J."/>
            <person name="Cha I."/>
            <person name="Kim H."/>
            <person name="Joh K."/>
        </authorList>
    </citation>
    <scope>NUCLEOTIDE SEQUENCE [LARGE SCALE GENOMIC DNA]</scope>
    <source>
        <strain evidence="3 4">HMF8227</strain>
    </source>
</reference>
<dbReference type="EMBL" id="CP029347">
    <property type="protein sequence ID" value="AWL10616.1"/>
    <property type="molecule type" value="Genomic_DNA"/>
</dbReference>
<keyword evidence="1" id="KW-1003">Cell membrane</keyword>
<dbReference type="InterPro" id="IPR050725">
    <property type="entry name" value="CysQ/Inositol_MonoPase"/>
</dbReference>
<dbReference type="PANTHER" id="PTHR43028">
    <property type="entry name" value="3'(2'),5'-BISPHOSPHATE NUCLEOTIDASE 1"/>
    <property type="match status" value="1"/>
</dbReference>
<evidence type="ECO:0000256" key="1">
    <source>
        <dbReference type="HAMAP-Rule" id="MF_02095"/>
    </source>
</evidence>
<dbReference type="HAMAP" id="MF_02095">
    <property type="entry name" value="CysQ"/>
    <property type="match status" value="1"/>
</dbReference>
<dbReference type="GO" id="GO:0000287">
    <property type="term" value="F:magnesium ion binding"/>
    <property type="evidence" value="ECO:0007669"/>
    <property type="project" value="UniProtKB-UniRule"/>
</dbReference>
<dbReference type="OrthoDB" id="9785695at2"/>
<dbReference type="PRINTS" id="PR00377">
    <property type="entry name" value="IMPHPHTASES"/>
</dbReference>
<dbReference type="CDD" id="cd01638">
    <property type="entry name" value="CysQ"/>
    <property type="match status" value="1"/>
</dbReference>
<dbReference type="GO" id="GO:0008441">
    <property type="term" value="F:3'(2'),5'-bisphosphate nucleotidase activity"/>
    <property type="evidence" value="ECO:0007669"/>
    <property type="project" value="UniProtKB-UniRule"/>
</dbReference>
<proteinExistence type="inferred from homology"/>
<evidence type="ECO:0000256" key="2">
    <source>
        <dbReference type="PIRSR" id="PIRSR600760-2"/>
    </source>
</evidence>
<feature type="binding site" evidence="2">
    <location>
        <position position="90"/>
    </location>
    <ligand>
        <name>Mg(2+)</name>
        <dbReference type="ChEBI" id="CHEBI:18420"/>
        <label>2</label>
    </ligand>
</feature>
<comment type="catalytic activity">
    <reaction evidence="1">
        <text>adenosine 3',5'-bisphosphate + H2O = AMP + phosphate</text>
        <dbReference type="Rhea" id="RHEA:10040"/>
        <dbReference type="ChEBI" id="CHEBI:15377"/>
        <dbReference type="ChEBI" id="CHEBI:43474"/>
        <dbReference type="ChEBI" id="CHEBI:58343"/>
        <dbReference type="ChEBI" id="CHEBI:456215"/>
        <dbReference type="EC" id="3.1.3.7"/>
    </reaction>
</comment>
<feature type="binding site" evidence="1">
    <location>
        <position position="88"/>
    </location>
    <ligand>
        <name>Mg(2+)</name>
        <dbReference type="ChEBI" id="CHEBI:18420"/>
        <label>2</label>
    </ligand>
</feature>
<comment type="subcellular location">
    <subcellularLocation>
        <location evidence="1">Cell inner membrane</location>
        <topology evidence="1">Peripheral membrane protein</topology>
        <orientation evidence="1">Cytoplasmic side</orientation>
    </subcellularLocation>
</comment>
<feature type="binding site" evidence="1">
    <location>
        <position position="88"/>
    </location>
    <ligand>
        <name>Mg(2+)</name>
        <dbReference type="ChEBI" id="CHEBI:18420"/>
        <label>1</label>
    </ligand>
</feature>
<dbReference type="PANTHER" id="PTHR43028:SF7">
    <property type="entry name" value="3'(2'),5'-BISPHOSPHATE NUCLEOTIDASE CYSQ"/>
    <property type="match status" value="1"/>
</dbReference>
<dbReference type="InterPro" id="IPR000760">
    <property type="entry name" value="Inositol_monophosphatase-like"/>
</dbReference>
<keyword evidence="1 2" id="KW-0479">Metal-binding</keyword>
<dbReference type="NCBIfam" id="TIGR01331">
    <property type="entry name" value="bisphos_cysQ"/>
    <property type="match status" value="1"/>
</dbReference>
<dbReference type="GO" id="GO:0050427">
    <property type="term" value="P:3'-phosphoadenosine 5'-phosphosulfate metabolic process"/>
    <property type="evidence" value="ECO:0007669"/>
    <property type="project" value="TreeGrafter"/>
</dbReference>
<dbReference type="KEGG" id="salh:HMF8227_00108"/>
<comment type="function">
    <text evidence="1">Converts adenosine-3',5'-bisphosphate (PAP) to AMP.</text>
</comment>
<keyword evidence="1" id="KW-0997">Cell inner membrane</keyword>
<feature type="binding site" evidence="2">
    <location>
        <position position="68"/>
    </location>
    <ligand>
        <name>Mg(2+)</name>
        <dbReference type="ChEBI" id="CHEBI:18420"/>
        <label>1</label>
        <note>catalytic</note>
    </ligand>
</feature>
<feature type="binding site" evidence="1">
    <location>
        <position position="91"/>
    </location>
    <ligand>
        <name>Mg(2+)</name>
        <dbReference type="ChEBI" id="CHEBI:18420"/>
        <label>2</label>
    </ligand>
</feature>
<feature type="binding site" evidence="2">
    <location>
        <position position="91"/>
    </location>
    <ligand>
        <name>Mg(2+)</name>
        <dbReference type="ChEBI" id="CHEBI:18420"/>
        <label>1</label>
        <note>catalytic</note>
    </ligand>
</feature>
<keyword evidence="4" id="KW-1185">Reference proteome</keyword>
<dbReference type="Gene3D" id="3.30.540.10">
    <property type="entry name" value="Fructose-1,6-Bisphosphatase, subunit A, domain 1"/>
    <property type="match status" value="1"/>
</dbReference>
<sequence>MPLDALLNIAKDAAYEAGQEVLRIYESGDFKSYTKADQSPVTSADFRANEIICHRLLEATPQIPIMSEEQNNGALSEREHWQRYWLIDPIDGTQEFVARSGDFAINISLVEDNQPVLGVIYWPIGDTLYFARQGSGAFKQADGQTQPINVRRLDDPSESKVIIAISRRQAQEKVMNSLSSERQYATLPLGSCSLKACFVAEGKADVFLRIGVTGEWDTGAPQCIVAEAGGQVLAANFEPLTYNRRNSLINPDFVVLGDPDVDWQKIIQHNIEEPYENS</sequence>
<dbReference type="InterPro" id="IPR006240">
    <property type="entry name" value="CysQ"/>
</dbReference>
<feature type="binding site" evidence="1">
    <location>
        <position position="68"/>
    </location>
    <ligand>
        <name>Mg(2+)</name>
        <dbReference type="ChEBI" id="CHEBI:18420"/>
        <label>1</label>
    </ligand>
</feature>
<dbReference type="SUPFAM" id="SSF56655">
    <property type="entry name" value="Carbohydrate phosphatase"/>
    <property type="match status" value="1"/>
</dbReference>
<gene>
    <name evidence="1 3" type="primary">cysQ</name>
    <name evidence="3" type="ORF">HMF8227_00108</name>
</gene>
<dbReference type="Proteomes" id="UP000245728">
    <property type="component" value="Chromosome"/>
</dbReference>
<accession>A0A2S2DZ14</accession>
<comment type="similarity">
    <text evidence="1">Belongs to the inositol monophosphatase superfamily. CysQ family.</text>
</comment>
<comment type="cofactor">
    <cofactor evidence="1 2">
        <name>Mg(2+)</name>
        <dbReference type="ChEBI" id="CHEBI:18420"/>
    </cofactor>
</comment>